<dbReference type="Pfam" id="PF19406">
    <property type="entry name" value="PKD_5"/>
    <property type="match status" value="7"/>
</dbReference>
<feature type="domain" description="HYR" evidence="3">
    <location>
        <begin position="1234"/>
        <end position="1317"/>
    </location>
</feature>
<feature type="non-terminal residue" evidence="4">
    <location>
        <position position="1396"/>
    </location>
</feature>
<dbReference type="PANTHER" id="PTHR24273">
    <property type="entry name" value="FI04643P-RELATED"/>
    <property type="match status" value="1"/>
</dbReference>
<keyword evidence="1" id="KW-0677">Repeat</keyword>
<evidence type="ECO:0000256" key="1">
    <source>
        <dbReference type="ARBA" id="ARBA00022737"/>
    </source>
</evidence>
<organism evidence="4 5">
    <name type="scientific">Flavobacterium zhoui</name>
    <dbReference type="NCBI Taxonomy" id="3230414"/>
    <lineage>
        <taxon>Bacteria</taxon>
        <taxon>Pseudomonadati</taxon>
        <taxon>Bacteroidota</taxon>
        <taxon>Flavobacteriia</taxon>
        <taxon>Flavobacteriales</taxon>
        <taxon>Flavobacteriaceae</taxon>
        <taxon>Flavobacterium</taxon>
    </lineage>
</organism>
<keyword evidence="5" id="KW-1185">Reference proteome</keyword>
<comment type="caution">
    <text evidence="4">The sequence shown here is derived from an EMBL/GenBank/DDBJ whole genome shotgun (WGS) entry which is preliminary data.</text>
</comment>
<dbReference type="InterPro" id="IPR045828">
    <property type="entry name" value="PKD_Bacteroidetes"/>
</dbReference>
<sequence length="1396" mass="138019">MKTFLHKSHFLSIVFLIANLFFASVAFGQATLTSDKEDYAPGTTATFTGNGFQLGETVTFLVLHYDGTSDSGADHQPWTVKDGSVEDLDGMVNGIIITTWHVCEDDCVGSTLIATADGIASGYHAAVVFTDAINISISATPLCVGTSVIFTTSTSGVTSPYQWRKNGFVIATTSVSTFSISSVATSDAGTYDVIAAKNGGGTVTSSNTVILTVNANPTLTGTGSSSTVVCTGGSATITLSGLLANTAQTINYTVGGTAGTQTATVTSNGSGVATFSTIALTTANNVQTITITLVTRTDVTPNCSLTPVSTNTATLPTVNPKPSVNNSPLTQTICSGGSTTLVTLTADVSGTTFAWTASAAAGVSGFTASGTGTIPVQTISATGTTQGTVIYAITPTAAGCPGAVTNYTVLVNPKPSVTNSPLTQSICSGGSTTLVTLTADVSGTTFAWTATATAGVSGFTASGTGTIPVQTISTTGTTQGTVTYAITPTAAGCPGAVTNYTVLVNPKPSVTNSPLTQSICSGGSTTLVTLTADVSGTTFAWTASATVGVSGFTASGTGTIPVQTISTTGITQGKVTYVITPTAAGCSGAVTNYTVLVNPKPSVTNSPLTQTICSGGNTTLVTLTSNVSGTTFAWTASATAGVLGFTASGTGTIPVQTISTAGTTQGTVTYAITPSAAGCTGAVANYTVLVNPTPNAVSTLPSQTICSASTITSIVLSGNVSGTVYNWTRDNTGNVTGIAASGSGNISGALTNTGSTPVTVTFTITPTANSCPGTAITATVLVNPTPTVTQPSNQIVCNNASTNAIIVSGAVIGTTFNWTNNTTSIGLAASGSGDITSFTATNTGATTVTASITVTPVANGCPGTAKTFSIIVNPTPTVNQPSNQTVCNNAATTAVTFSGAVSGTTFNWTNDNASIGLAASGSGNIAPFTATTSGTTAVAATITVAPVVNGCSGTAKTFTISVKPTPNVVATPSSQTICSGNAITTIVLSSNVSGTTYSWTSSTTGSVDIVPASGSGDISSVITNNTATIKTVTFTITPTANGCAGTPITATVIVNPTPNAVATPVTQTICSDTSITTIVLSSNVGSTVFNWTRDNTSNITGIAISGTGNISGIVSNTTATAQSTIFTIIPTIGGCAGPAITATVTVNKEPSFTICPLNILKNTDPGVCTAVVSYTSAATGTPSVTVTYAFTGATTGSGSGSGSGSTFNKGITNVTISAANTCGTASCSFTVIIADTENPTIVSLPVSIVKTNDTGVCGAVASWTAPTATDNCSATIAQTAGPASGSTFPLGSTTITYTATDASKNTHSDSFTVTVSDTEDPTIVSLPVSIVKTNDTGVCGAVASWTAPTAADNCSATIAQTAGPASGSTFPLGSTTITYTATDASKNTHSDSFTVT</sequence>
<proteinExistence type="predicted"/>
<dbReference type="InterPro" id="IPR003410">
    <property type="entry name" value="HYR_dom"/>
</dbReference>
<gene>
    <name evidence="4" type="ORF">ACFX5F_15000</name>
</gene>
<feature type="domain" description="HYR" evidence="3">
    <location>
        <begin position="1318"/>
        <end position="1396"/>
    </location>
</feature>
<dbReference type="EMBL" id="JBHZPY010000015">
    <property type="protein sequence ID" value="MFE3872532.1"/>
    <property type="molecule type" value="Genomic_DNA"/>
</dbReference>
<dbReference type="RefSeq" id="WP_379852842.1">
    <property type="nucleotide sequence ID" value="NZ_JBHZPY010000015.1"/>
</dbReference>
<dbReference type="InterPro" id="IPR036179">
    <property type="entry name" value="Ig-like_dom_sf"/>
</dbReference>
<keyword evidence="2" id="KW-0732">Signal</keyword>
<dbReference type="Pfam" id="PF02494">
    <property type="entry name" value="HYR"/>
    <property type="match status" value="2"/>
</dbReference>
<feature type="signal peptide" evidence="2">
    <location>
        <begin position="1"/>
        <end position="26"/>
    </location>
</feature>
<dbReference type="Gene3D" id="2.60.40.10">
    <property type="entry name" value="Immunoglobulins"/>
    <property type="match status" value="2"/>
</dbReference>
<name>A0ABW6I9D0_9FLAO</name>
<evidence type="ECO:0000313" key="4">
    <source>
        <dbReference type="EMBL" id="MFE3872532.1"/>
    </source>
</evidence>
<dbReference type="PROSITE" id="PS50825">
    <property type="entry name" value="HYR"/>
    <property type="match status" value="2"/>
</dbReference>
<protein>
    <submittedName>
        <fullName evidence="4">Beta strand repeat-containing protein</fullName>
    </submittedName>
</protein>
<feature type="chain" id="PRO_5047345382" evidence="2">
    <location>
        <begin position="27"/>
        <end position="1396"/>
    </location>
</feature>
<dbReference type="PANTHER" id="PTHR24273:SF32">
    <property type="entry name" value="HYALIN"/>
    <property type="match status" value="1"/>
</dbReference>
<evidence type="ECO:0000313" key="5">
    <source>
        <dbReference type="Proteomes" id="UP001600107"/>
    </source>
</evidence>
<dbReference type="Proteomes" id="UP001600107">
    <property type="component" value="Unassembled WGS sequence"/>
</dbReference>
<dbReference type="SUPFAM" id="SSF48726">
    <property type="entry name" value="Immunoglobulin"/>
    <property type="match status" value="1"/>
</dbReference>
<evidence type="ECO:0000256" key="2">
    <source>
        <dbReference type="SAM" id="SignalP"/>
    </source>
</evidence>
<dbReference type="InterPro" id="IPR013783">
    <property type="entry name" value="Ig-like_fold"/>
</dbReference>
<accession>A0ABW6I9D0</accession>
<reference evidence="4 5" key="1">
    <citation type="submission" date="2024-06" db="EMBL/GenBank/DDBJ databases">
        <title>Flavobacterium spp. isolated from glacier.</title>
        <authorList>
            <person name="Han D."/>
        </authorList>
    </citation>
    <scope>NUCLEOTIDE SEQUENCE [LARGE SCALE GENOMIC DNA]</scope>
    <source>
        <strain evidence="4 5">ZS1P70</strain>
    </source>
</reference>
<evidence type="ECO:0000259" key="3">
    <source>
        <dbReference type="PROSITE" id="PS50825"/>
    </source>
</evidence>